<dbReference type="Proteomes" id="UP000663421">
    <property type="component" value="Chromosome"/>
</dbReference>
<dbReference type="EMBL" id="CP065050">
    <property type="protein sequence ID" value="QPI56350.1"/>
    <property type="molecule type" value="Genomic_DNA"/>
</dbReference>
<accession>A0ABX6W4C5</accession>
<evidence type="ECO:0000313" key="2">
    <source>
        <dbReference type="Proteomes" id="UP000663421"/>
    </source>
</evidence>
<proteinExistence type="predicted"/>
<gene>
    <name evidence="1" type="ORF">I1A49_16625</name>
</gene>
<reference evidence="1 2" key="1">
    <citation type="submission" date="2020-11" db="EMBL/GenBank/DDBJ databases">
        <title>Complete genome sequence unveiled secondary metabolic potentials in Streptomyces solisilvae HNM0141.</title>
        <authorList>
            <person name="Huang X."/>
        </authorList>
    </citation>
    <scope>NUCLEOTIDE SEQUENCE [LARGE SCALE GENOMIC DNA]</scope>
    <source>
        <strain evidence="1 2">HNM0141</strain>
    </source>
</reference>
<evidence type="ECO:0000313" key="1">
    <source>
        <dbReference type="EMBL" id="QPI56350.1"/>
    </source>
</evidence>
<keyword evidence="2" id="KW-1185">Reference proteome</keyword>
<protein>
    <submittedName>
        <fullName evidence="1">Uncharacterized protein</fullName>
    </submittedName>
</protein>
<name>A0ABX6W4C5_STRMQ</name>
<organism evidence="1 2">
    <name type="scientific">Streptomyces malaysiensis</name>
    <dbReference type="NCBI Taxonomy" id="92644"/>
    <lineage>
        <taxon>Bacteria</taxon>
        <taxon>Bacillati</taxon>
        <taxon>Actinomycetota</taxon>
        <taxon>Actinomycetes</taxon>
        <taxon>Kitasatosporales</taxon>
        <taxon>Streptomycetaceae</taxon>
        <taxon>Streptomyces</taxon>
        <taxon>Streptomyces violaceusniger group</taxon>
    </lineage>
</organism>
<sequence>MPKNDLYGQGVQYPALSDVPDIETALGGIVNGLVGRTVLRFANANARAAALTGSSAPVPGMVTYLVAEDRYDARMADGTWQALSPGPWKPLTLASGISTHSGNPGYCLTNGMVSLRGRLARTNGGQFTTGTTWQLGTLPSAYRPTANMYMVTPVEIGAGIYYGRTEILTSGIINVITPPGATSTENGMKWTGLDGLSFSL</sequence>